<feature type="domain" description="TonB-dependent receptor plug" evidence="10">
    <location>
        <begin position="119"/>
        <end position="246"/>
    </location>
</feature>
<evidence type="ECO:0000259" key="10">
    <source>
        <dbReference type="Pfam" id="PF07715"/>
    </source>
</evidence>
<dbReference type="Proteomes" id="UP000006241">
    <property type="component" value="Unassembled WGS sequence"/>
</dbReference>
<comment type="caution">
    <text evidence="11">The sequence shown here is derived from an EMBL/GenBank/DDBJ whole genome shotgun (WGS) entry which is preliminary data.</text>
</comment>
<keyword evidence="4 8" id="KW-0812">Transmembrane</keyword>
<proteinExistence type="inferred from homology"/>
<evidence type="ECO:0000256" key="7">
    <source>
        <dbReference type="ARBA" id="ARBA00023237"/>
    </source>
</evidence>
<evidence type="ECO:0000256" key="5">
    <source>
        <dbReference type="ARBA" id="ARBA00022729"/>
    </source>
</evidence>
<dbReference type="GO" id="GO:0015344">
    <property type="term" value="F:siderophore uptake transmembrane transporter activity"/>
    <property type="evidence" value="ECO:0007669"/>
    <property type="project" value="TreeGrafter"/>
</dbReference>
<dbReference type="RefSeq" id="WP_003008122.1">
    <property type="nucleotide sequence ID" value="NZ_GG668632.1"/>
</dbReference>
<evidence type="ECO:0000256" key="2">
    <source>
        <dbReference type="ARBA" id="ARBA00022448"/>
    </source>
</evidence>
<evidence type="ECO:0000256" key="8">
    <source>
        <dbReference type="PROSITE-ProRule" id="PRU01360"/>
    </source>
</evidence>
<dbReference type="InterPro" id="IPR023997">
    <property type="entry name" value="TonB-dep_OMP_SusC/RagA_CS"/>
</dbReference>
<evidence type="ECO:0000256" key="4">
    <source>
        <dbReference type="ARBA" id="ARBA00022692"/>
    </source>
</evidence>
<keyword evidence="3 8" id="KW-1134">Transmembrane beta strand</keyword>
<dbReference type="PROSITE" id="PS52016">
    <property type="entry name" value="TONB_DEPENDENT_REC_3"/>
    <property type="match status" value="1"/>
</dbReference>
<dbReference type="AlphaFoldDB" id="C2FZL2"/>
<reference evidence="11 12" key="1">
    <citation type="submission" date="2009-01" db="EMBL/GenBank/DDBJ databases">
        <authorList>
            <person name="Qin X."/>
            <person name="Bachman B."/>
            <person name="Battles P."/>
            <person name="Bell A."/>
            <person name="Bess C."/>
            <person name="Bickham C."/>
            <person name="Chaboub L."/>
            <person name="Chen D."/>
            <person name="Coyle M."/>
            <person name="Deiros D.R."/>
            <person name="Dinh H."/>
            <person name="Forbes L."/>
            <person name="Fowler G."/>
            <person name="Francisco L."/>
            <person name="Fu Q."/>
            <person name="Gubbala S."/>
            <person name="Hale W."/>
            <person name="Han Y."/>
            <person name="Hemphill L."/>
            <person name="Highlander S.K."/>
            <person name="Hirani K."/>
            <person name="Hogues M."/>
            <person name="Jackson L."/>
            <person name="Jakkamsetti A."/>
            <person name="Javaid M."/>
            <person name="Jiang H."/>
            <person name="Korchina V."/>
            <person name="Kovar C."/>
            <person name="Lara F."/>
            <person name="Lee S."/>
            <person name="Mata R."/>
            <person name="Mathew T."/>
            <person name="Moen C."/>
            <person name="Morales K."/>
            <person name="Munidasa M."/>
            <person name="Nazareth L."/>
            <person name="Ngo R."/>
            <person name="Nguyen L."/>
            <person name="Okwuonu G."/>
            <person name="Ongeri F."/>
            <person name="Patil S."/>
            <person name="Petrosino J."/>
            <person name="Pham C."/>
            <person name="Pham P."/>
            <person name="Pu L.-L."/>
            <person name="Puazo M."/>
            <person name="Raj R."/>
            <person name="Reid J."/>
            <person name="Rouhana J."/>
            <person name="Saada N."/>
            <person name="Shang Y."/>
            <person name="Simmons D."/>
            <person name="Thornton R."/>
            <person name="Warren J."/>
            <person name="Weissenberger G."/>
            <person name="Zhang J."/>
            <person name="Zhang L."/>
            <person name="Zhou C."/>
            <person name="Zhu D."/>
            <person name="Muzny D."/>
            <person name="Worley K."/>
            <person name="Gibbs R."/>
        </authorList>
    </citation>
    <scope>NUCLEOTIDE SEQUENCE [LARGE SCALE GENOMIC DNA]</scope>
    <source>
        <strain evidence="11 12">ATCC 33300</strain>
    </source>
</reference>
<dbReference type="HOGENOM" id="CLU_004317_2_1_10"/>
<sequence>MKQIYQSCCMIVMVSILSVTNLFAQQNVTGKVTDAQGAVPGVTVSVKGTARGTQTGTDGSYSIQANAGEIIRFSIVGYAAQEFTVSTAKTINVTLKEDAGALEEVVVTAMGIKREAKALGYAVSNIKADEITKAGNTNFGSALYGKAPGVKITTAPGGASSAVNVQIRGINSLNYQRQPLYVVDGIVIRNDQQNGSSGANNNNYWGDQRIRGNGMLDINPADIDNISILKGAAASALYGSDAASGVIVITTKKGSKGRGLGIDFNYNGSIERAAFLPKFQNEYGPGYDAATNTANGASAEGWIPAADSPSGRRPYFRAYGNFGPKFTGEEVMWWDGQVRTYSARPNNYYDVFDKGYNSNINVGISNQTDNINYRLSATRMDYKSTSPGSKQNKNTFNLNSSIKLSDKLSTDIVANYINTNTHNRSHLLGQVLGSFDGFFSRTEDMSALKNAYETADGYKYSRFGTGRPGDLKYTIRPYNLMDYFWTQYKNNYDETENRLLTSATLNWDVIKNLRFRGRIGNDLTSATSRYEQYNEYPTAYNSTTESTGGYTTTKGVYSILYGDAMLTYSNKINEDFDYSASVGFQSRSEKYDDQSSGTNAGLVTENWFSLSNSYAIPNTSNTRKEMLKYAYFGSLNVGYKGYLYLDGTYRSEYSSTLPVQNNNYNYGSISGSFIFSDAFNLKNDTFSYGKLRASYGIVGNDAGIYLANIAYNQTSLQTINGSVPSLTYGNSYGNLNLKPERKYETEFGVELKFLKNRLGLDASYYTNRIEDQILPLAAPASSGATSQVLNVGEIANNGVEISLSGTPIQNDVFTWTSRINYAFNQSKVKSLAEGVDELVFYDSDQSSLRIVARPGEKLGNIYVYPLATDANGNNLITDEGYYVVDKTQYKNVGNILPKAIGGWTNTFTYKNFMLDFTADYRFGGKMVSQNLKYGMSAGQYENTLPYREGGVTLQGVSEKTGAPNTVNLSAAEYYMNTFGWGADSWNEKGAVYDNSFIKLRELSIGYKIPDAFTSKLKINNLRVSLIGRNLFYFYRTLDNLDPESPVGNQWWSQGVDVGSTAATRSFGFSLNANF</sequence>
<comment type="similarity">
    <text evidence="8">Belongs to the TonB-dependent receptor family.</text>
</comment>
<keyword evidence="5 9" id="KW-0732">Signal</keyword>
<accession>C2FZL2</accession>
<evidence type="ECO:0000313" key="11">
    <source>
        <dbReference type="EMBL" id="EEI91458.1"/>
    </source>
</evidence>
<dbReference type="SUPFAM" id="SSF56935">
    <property type="entry name" value="Porins"/>
    <property type="match status" value="1"/>
</dbReference>
<dbReference type="NCBIfam" id="TIGR04056">
    <property type="entry name" value="OMP_RagA_SusC"/>
    <property type="match status" value="1"/>
</dbReference>
<evidence type="ECO:0000313" key="12">
    <source>
        <dbReference type="Proteomes" id="UP000006241"/>
    </source>
</evidence>
<dbReference type="Pfam" id="PF13715">
    <property type="entry name" value="CarbopepD_reg_2"/>
    <property type="match status" value="1"/>
</dbReference>
<evidence type="ECO:0000256" key="6">
    <source>
        <dbReference type="ARBA" id="ARBA00023136"/>
    </source>
</evidence>
<keyword evidence="7 8" id="KW-0998">Cell outer membrane</keyword>
<dbReference type="SUPFAM" id="SSF49464">
    <property type="entry name" value="Carboxypeptidase regulatory domain-like"/>
    <property type="match status" value="1"/>
</dbReference>
<dbReference type="PANTHER" id="PTHR30069:SF29">
    <property type="entry name" value="HEMOGLOBIN AND HEMOGLOBIN-HAPTOGLOBIN-BINDING PROTEIN 1-RELATED"/>
    <property type="match status" value="1"/>
</dbReference>
<evidence type="ECO:0000256" key="3">
    <source>
        <dbReference type="ARBA" id="ARBA00022452"/>
    </source>
</evidence>
<dbReference type="GO" id="GO:0044718">
    <property type="term" value="P:siderophore transmembrane transport"/>
    <property type="evidence" value="ECO:0007669"/>
    <property type="project" value="TreeGrafter"/>
</dbReference>
<dbReference type="InterPro" id="IPR012910">
    <property type="entry name" value="Plug_dom"/>
</dbReference>
<dbReference type="EMBL" id="ACHB01000069">
    <property type="protein sequence ID" value="EEI91458.1"/>
    <property type="molecule type" value="Genomic_DNA"/>
</dbReference>
<dbReference type="Pfam" id="PF07715">
    <property type="entry name" value="Plug"/>
    <property type="match status" value="1"/>
</dbReference>
<evidence type="ECO:0000256" key="1">
    <source>
        <dbReference type="ARBA" id="ARBA00004571"/>
    </source>
</evidence>
<feature type="signal peptide" evidence="9">
    <location>
        <begin position="1"/>
        <end position="24"/>
    </location>
</feature>
<dbReference type="GO" id="GO:0009279">
    <property type="term" value="C:cell outer membrane"/>
    <property type="evidence" value="ECO:0007669"/>
    <property type="project" value="UniProtKB-SubCell"/>
</dbReference>
<dbReference type="InterPro" id="IPR023996">
    <property type="entry name" value="TonB-dep_OMP_SusC/RagA"/>
</dbReference>
<organism evidence="11 12">
    <name type="scientific">Sphingobacterium spiritivorum ATCC 33300</name>
    <dbReference type="NCBI Taxonomy" id="525372"/>
    <lineage>
        <taxon>Bacteria</taxon>
        <taxon>Pseudomonadati</taxon>
        <taxon>Bacteroidota</taxon>
        <taxon>Sphingobacteriia</taxon>
        <taxon>Sphingobacteriales</taxon>
        <taxon>Sphingobacteriaceae</taxon>
        <taxon>Sphingobacterium</taxon>
    </lineage>
</organism>
<dbReference type="Gene3D" id="2.40.170.20">
    <property type="entry name" value="TonB-dependent receptor, beta-barrel domain"/>
    <property type="match status" value="1"/>
</dbReference>
<dbReference type="NCBIfam" id="TIGR04057">
    <property type="entry name" value="SusC_RagA_signa"/>
    <property type="match status" value="1"/>
</dbReference>
<keyword evidence="2 8" id="KW-0813">Transport</keyword>
<feature type="chain" id="PRO_5002912181" evidence="9">
    <location>
        <begin position="25"/>
        <end position="1074"/>
    </location>
</feature>
<gene>
    <name evidence="11" type="ORF">HMPREF0765_2768</name>
</gene>
<dbReference type="Gene3D" id="2.170.130.10">
    <property type="entry name" value="TonB-dependent receptor, plug domain"/>
    <property type="match status" value="1"/>
</dbReference>
<comment type="subcellular location">
    <subcellularLocation>
        <location evidence="1 8">Cell outer membrane</location>
        <topology evidence="1 8">Multi-pass membrane protein</topology>
    </subcellularLocation>
</comment>
<name>C2FZL2_SPHSI</name>
<dbReference type="Gene3D" id="2.60.40.1120">
    <property type="entry name" value="Carboxypeptidase-like, regulatory domain"/>
    <property type="match status" value="1"/>
</dbReference>
<dbReference type="InterPro" id="IPR039426">
    <property type="entry name" value="TonB-dep_rcpt-like"/>
</dbReference>
<keyword evidence="6 8" id="KW-0472">Membrane</keyword>
<dbReference type="InterPro" id="IPR037066">
    <property type="entry name" value="Plug_dom_sf"/>
</dbReference>
<dbReference type="PANTHER" id="PTHR30069">
    <property type="entry name" value="TONB-DEPENDENT OUTER MEMBRANE RECEPTOR"/>
    <property type="match status" value="1"/>
</dbReference>
<protein>
    <submittedName>
        <fullName evidence="11">TonB-linked outer membrane protein, SusC/RagA family</fullName>
    </submittedName>
</protein>
<evidence type="ECO:0000256" key="9">
    <source>
        <dbReference type="SAM" id="SignalP"/>
    </source>
</evidence>
<dbReference type="InterPro" id="IPR036942">
    <property type="entry name" value="Beta-barrel_TonB_sf"/>
</dbReference>
<dbReference type="InterPro" id="IPR008969">
    <property type="entry name" value="CarboxyPept-like_regulatory"/>
</dbReference>